<dbReference type="Proteomes" id="UP000667802">
    <property type="component" value="Unassembled WGS sequence"/>
</dbReference>
<accession>A0AAP5MBE0</accession>
<evidence type="ECO:0000313" key="2">
    <source>
        <dbReference type="Proteomes" id="UP000667802"/>
    </source>
</evidence>
<comment type="caution">
    <text evidence="1">The sequence shown here is derived from an EMBL/GenBank/DDBJ whole genome shotgun (WGS) entry which is preliminary data.</text>
</comment>
<evidence type="ECO:0000313" key="1">
    <source>
        <dbReference type="EMBL" id="MDR9896734.1"/>
    </source>
</evidence>
<proteinExistence type="predicted"/>
<sequence>MIEFNTLKGESVSQHELRGGVTYRVQFLNGFEMLVKFTGFQGSRYNFLTEAGREFSIADTSIQYLKFYKIAS</sequence>
<dbReference type="AlphaFoldDB" id="A0AAP5MBE0"/>
<dbReference type="EMBL" id="JAALHA020000009">
    <property type="protein sequence ID" value="MDR9896734.1"/>
    <property type="molecule type" value="Genomic_DNA"/>
</dbReference>
<organism evidence="1 2">
    <name type="scientific">Aetokthonos hydrillicola Thurmond2011</name>
    <dbReference type="NCBI Taxonomy" id="2712845"/>
    <lineage>
        <taxon>Bacteria</taxon>
        <taxon>Bacillati</taxon>
        <taxon>Cyanobacteriota</taxon>
        <taxon>Cyanophyceae</taxon>
        <taxon>Nostocales</taxon>
        <taxon>Hapalosiphonaceae</taxon>
        <taxon>Aetokthonos</taxon>
    </lineage>
</organism>
<keyword evidence="2" id="KW-1185">Reference proteome</keyword>
<name>A0AAP5MBE0_9CYAN</name>
<gene>
    <name evidence="1" type="ORF">G7B40_019510</name>
</gene>
<reference evidence="2" key="1">
    <citation type="journal article" date="2021" name="Science">
        <title>Hunting the eagle killer: A cyanobacterial neurotoxin causes vacuolar myelinopathy.</title>
        <authorList>
            <person name="Breinlinger S."/>
            <person name="Phillips T.J."/>
            <person name="Haram B.N."/>
            <person name="Mares J."/>
            <person name="Martinez Yerena J.A."/>
            <person name="Hrouzek P."/>
            <person name="Sobotka R."/>
            <person name="Henderson W.M."/>
            <person name="Schmieder P."/>
            <person name="Williams S.M."/>
            <person name="Lauderdale J.D."/>
            <person name="Wilde H.D."/>
            <person name="Gerrin W."/>
            <person name="Kust A."/>
            <person name="Washington J.W."/>
            <person name="Wagner C."/>
            <person name="Geier B."/>
            <person name="Liebeke M."/>
            <person name="Enke H."/>
            <person name="Niedermeyer T.H.J."/>
            <person name="Wilde S.B."/>
        </authorList>
    </citation>
    <scope>NUCLEOTIDE SEQUENCE [LARGE SCALE GENOMIC DNA]</scope>
    <source>
        <strain evidence="2">Thurmond2011</strain>
    </source>
</reference>
<dbReference type="RefSeq" id="WP_208340128.1">
    <property type="nucleotide sequence ID" value="NZ_CAWQFN010000605.1"/>
</dbReference>
<protein>
    <submittedName>
        <fullName evidence="1">Uncharacterized protein</fullName>
    </submittedName>
</protein>